<organism evidence="8 9">
    <name type="scientific">Streptomyces sparsogenes DSM 40356</name>
    <dbReference type="NCBI Taxonomy" id="1331668"/>
    <lineage>
        <taxon>Bacteria</taxon>
        <taxon>Bacillati</taxon>
        <taxon>Actinomycetota</taxon>
        <taxon>Actinomycetes</taxon>
        <taxon>Kitasatosporales</taxon>
        <taxon>Streptomycetaceae</taxon>
        <taxon>Streptomyces</taxon>
    </lineage>
</organism>
<dbReference type="InterPro" id="IPR002328">
    <property type="entry name" value="ADH_Zn_CS"/>
</dbReference>
<keyword evidence="4" id="KW-0560">Oxidoreductase</keyword>
<dbReference type="Gene3D" id="3.90.180.10">
    <property type="entry name" value="Medium-chain alcohol dehydrogenases, catalytic domain"/>
    <property type="match status" value="1"/>
</dbReference>
<dbReference type="PANTHER" id="PTHR42813">
    <property type="entry name" value="ZINC-TYPE ALCOHOL DEHYDROGENASE-LIKE"/>
    <property type="match status" value="1"/>
</dbReference>
<dbReference type="Pfam" id="PF00107">
    <property type="entry name" value="ADH_zinc_N"/>
    <property type="match status" value="1"/>
</dbReference>
<dbReference type="GeneID" id="96747081"/>
<dbReference type="EMBL" id="ASQP01000439">
    <property type="protein sequence ID" value="OMI34809.1"/>
    <property type="molecule type" value="Genomic_DNA"/>
</dbReference>
<proteinExistence type="inferred from homology"/>
<feature type="region of interest" description="Disordered" evidence="6">
    <location>
        <begin position="282"/>
        <end position="302"/>
    </location>
</feature>
<dbReference type="GO" id="GO:0008270">
    <property type="term" value="F:zinc ion binding"/>
    <property type="evidence" value="ECO:0007669"/>
    <property type="project" value="InterPro"/>
</dbReference>
<evidence type="ECO:0000256" key="2">
    <source>
        <dbReference type="ARBA" id="ARBA00022723"/>
    </source>
</evidence>
<name>A0A1R1S9M0_9ACTN</name>
<sequence>MKAVVWHSVGDIRLEDVHEPKIQDANDAIVRITTSAICGTDLHFVRGTMTGMREGRILGHEAVGIVEEVGGGVRNFRPGDRVVVPSTVACGVCSYCRAGYHAQCDQANPQGRLAGTTFFGGPEAAGGLDGLQAEYARVPYANTGLVPLPDSVDDAQAILLSDIYPTSWFCAKLAEVGTGDTVVVLGAGPVGQAAIACARLCGAGRVIVVDGVADRLELAQRQHAETVDFNAEEPVSAIRELTAGIGADRVIDAVGIDAACPDHGPAADSLAGQRDEFAHEVRETAPEQNPDDQGTWRPGDAPSLATRWGIQMAAKAGTLGIVGVYPPQAQHFPIGEAFQKNLTVKMGNCHHRHYLPHLVSMVASGELDPSPLITHWSGTQDAIEAYRAFDRREQGWTKVALGIGGPGSVAPGRGAAAGTGAATTAGAHG</sequence>
<dbReference type="InterPro" id="IPR036291">
    <property type="entry name" value="NAD(P)-bd_dom_sf"/>
</dbReference>
<comment type="caution">
    <text evidence="8">The sequence shown here is derived from an EMBL/GenBank/DDBJ whole genome shotgun (WGS) entry which is preliminary data.</text>
</comment>
<evidence type="ECO:0000256" key="5">
    <source>
        <dbReference type="RuleBase" id="RU361277"/>
    </source>
</evidence>
<feature type="domain" description="Enoyl reductase (ER)" evidence="7">
    <location>
        <begin position="7"/>
        <end position="401"/>
    </location>
</feature>
<gene>
    <name evidence="8" type="ORF">SPAR_34421</name>
</gene>
<dbReference type="RefSeq" id="WP_065966999.1">
    <property type="nucleotide sequence ID" value="NZ_ASQP01000439.1"/>
</dbReference>
<evidence type="ECO:0000313" key="8">
    <source>
        <dbReference type="EMBL" id="OMI34809.1"/>
    </source>
</evidence>
<dbReference type="InterPro" id="IPR011032">
    <property type="entry name" value="GroES-like_sf"/>
</dbReference>
<dbReference type="SUPFAM" id="SSF51735">
    <property type="entry name" value="NAD(P)-binding Rossmann-fold domains"/>
    <property type="match status" value="1"/>
</dbReference>
<evidence type="ECO:0000256" key="3">
    <source>
        <dbReference type="ARBA" id="ARBA00022833"/>
    </source>
</evidence>
<dbReference type="CDD" id="cd08283">
    <property type="entry name" value="FDH_like_1"/>
    <property type="match status" value="1"/>
</dbReference>
<keyword evidence="3 5" id="KW-0862">Zinc</keyword>
<evidence type="ECO:0000259" key="7">
    <source>
        <dbReference type="SMART" id="SM00829"/>
    </source>
</evidence>
<dbReference type="Gene3D" id="3.40.50.720">
    <property type="entry name" value="NAD(P)-binding Rossmann-like Domain"/>
    <property type="match status" value="1"/>
</dbReference>
<dbReference type="STRING" id="67365.GCA_001704635_02186"/>
<dbReference type="InterPro" id="IPR013154">
    <property type="entry name" value="ADH-like_N"/>
</dbReference>
<dbReference type="InterPro" id="IPR020843">
    <property type="entry name" value="ER"/>
</dbReference>
<dbReference type="InterPro" id="IPR013149">
    <property type="entry name" value="ADH-like_C"/>
</dbReference>
<protein>
    <submittedName>
        <fullName evidence="8">Threonine dehydrogenase</fullName>
    </submittedName>
</protein>
<keyword evidence="9" id="KW-1185">Reference proteome</keyword>
<dbReference type="AlphaFoldDB" id="A0A1R1S9M0"/>
<evidence type="ECO:0000256" key="1">
    <source>
        <dbReference type="ARBA" id="ARBA00001947"/>
    </source>
</evidence>
<dbReference type="PROSITE" id="PS00059">
    <property type="entry name" value="ADH_ZINC"/>
    <property type="match status" value="1"/>
</dbReference>
<dbReference type="PANTHER" id="PTHR42813:SF7">
    <property type="entry name" value="ALCOHOL DEHYDROGENASE (ZN-DEPENDENT)-RELATED"/>
    <property type="match status" value="1"/>
</dbReference>
<reference evidence="8 9" key="1">
    <citation type="submission" date="2013-05" db="EMBL/GenBank/DDBJ databases">
        <title>Genome sequence of Streptomyces sparsogenes DSM 40356.</title>
        <authorList>
            <person name="Coyne S."/>
            <person name="Seebeck F.P."/>
        </authorList>
    </citation>
    <scope>NUCLEOTIDE SEQUENCE [LARGE SCALE GENOMIC DNA]</scope>
    <source>
        <strain evidence="8 9">DSM 40356</strain>
    </source>
</reference>
<evidence type="ECO:0000313" key="9">
    <source>
        <dbReference type="Proteomes" id="UP000186168"/>
    </source>
</evidence>
<evidence type="ECO:0000256" key="4">
    <source>
        <dbReference type="ARBA" id="ARBA00023002"/>
    </source>
</evidence>
<dbReference type="Proteomes" id="UP000186168">
    <property type="component" value="Unassembled WGS sequence"/>
</dbReference>
<comment type="cofactor">
    <cofactor evidence="1 5">
        <name>Zn(2+)</name>
        <dbReference type="ChEBI" id="CHEBI:29105"/>
    </cofactor>
</comment>
<dbReference type="Pfam" id="PF08240">
    <property type="entry name" value="ADH_N"/>
    <property type="match status" value="1"/>
</dbReference>
<accession>A0A1R1S9M0</accession>
<dbReference type="GO" id="GO:0016491">
    <property type="term" value="F:oxidoreductase activity"/>
    <property type="evidence" value="ECO:0007669"/>
    <property type="project" value="UniProtKB-KW"/>
</dbReference>
<dbReference type="SMART" id="SM00829">
    <property type="entry name" value="PKS_ER"/>
    <property type="match status" value="1"/>
</dbReference>
<comment type="similarity">
    <text evidence="5">Belongs to the zinc-containing alcohol dehydrogenase family.</text>
</comment>
<keyword evidence="2 5" id="KW-0479">Metal-binding</keyword>
<evidence type="ECO:0000256" key="6">
    <source>
        <dbReference type="SAM" id="MobiDB-lite"/>
    </source>
</evidence>
<dbReference type="SUPFAM" id="SSF50129">
    <property type="entry name" value="GroES-like"/>
    <property type="match status" value="1"/>
</dbReference>